<feature type="compositionally biased region" description="Polar residues" evidence="1">
    <location>
        <begin position="486"/>
        <end position="497"/>
    </location>
</feature>
<feature type="compositionally biased region" description="Acidic residues" evidence="1">
    <location>
        <begin position="321"/>
        <end position="330"/>
    </location>
</feature>
<feature type="region of interest" description="Disordered" evidence="1">
    <location>
        <begin position="236"/>
        <end position="399"/>
    </location>
</feature>
<feature type="compositionally biased region" description="Basic and acidic residues" evidence="1">
    <location>
        <begin position="142"/>
        <end position="168"/>
    </location>
</feature>
<feature type="region of interest" description="Disordered" evidence="1">
    <location>
        <begin position="65"/>
        <end position="204"/>
    </location>
</feature>
<gene>
    <name evidence="2" type="ORF">DM02DRAFT_504561</name>
</gene>
<evidence type="ECO:0000256" key="1">
    <source>
        <dbReference type="SAM" id="MobiDB-lite"/>
    </source>
</evidence>
<feature type="compositionally biased region" description="Polar residues" evidence="1">
    <location>
        <begin position="385"/>
        <end position="399"/>
    </location>
</feature>
<dbReference type="OrthoDB" id="3595585at2759"/>
<feature type="compositionally biased region" description="Acidic residues" evidence="1">
    <location>
        <begin position="504"/>
        <end position="529"/>
    </location>
</feature>
<dbReference type="AlphaFoldDB" id="A0A2V1EAX1"/>
<feature type="compositionally biased region" description="Basic residues" evidence="1">
    <location>
        <begin position="184"/>
        <end position="197"/>
    </location>
</feature>
<keyword evidence="3" id="KW-1185">Reference proteome</keyword>
<evidence type="ECO:0000313" key="2">
    <source>
        <dbReference type="EMBL" id="PVI07302.1"/>
    </source>
</evidence>
<feature type="non-terminal residue" evidence="2">
    <location>
        <position position="567"/>
    </location>
</feature>
<dbReference type="InterPro" id="IPR012677">
    <property type="entry name" value="Nucleotide-bd_a/b_plait_sf"/>
</dbReference>
<dbReference type="STRING" id="97972.A0A2V1EAX1"/>
<sequence length="567" mass="62882">ADDDKNKLVRLHITPFNPALSKIYLPPSVLPLARNISYHTVETFPEKGFGYVELPAMEAQKLKKKLNGSTLKGSKVRIEDAKPEKRKVSEEAAEVDEDRPKKRSKKAKKERGVLEGITLEDDRKVKRGWTEPPSKNRKEKKEKKSKDKDKEKKPRKESKYTKEPELLFKAKLTPTAAAEVSSKDKKKDKKEKKKSKSKKEVVVHEFEKNTKQPSFLKQAKISTEKKPAVEYVNGQGWVDEDGNVVEPETGKARNRRLLELVDTAPAKSTDEKQQSATPSPKSSPAPRSAQKQKENLVKRAASPVESSGSEDEASSVVSSSSEDEDSDSDSDSQPGSKKETSDIASSPAPASKADTPEISLTPSSPVTKEVHPLEAIFKRAKPSLSLGSDATSTPNKGLAPINTSFSFFNGNADNDSMEVDVDNADNLPVTPYTQRDLEWRGLRSAAPTPDTAAVGRRFSFPWRNGSQEVEEDEEESDEDGNLEAVKSNTKANASSSHLPLVAEEKEDAEEEEEEEEAEAGASEDPEVPESEFKNWFWEKQGGVNRAWKKNRRGTLKSKRLTDNKKAV</sequence>
<feature type="compositionally biased region" description="Basic residues" evidence="1">
    <location>
        <begin position="546"/>
        <end position="558"/>
    </location>
</feature>
<feature type="compositionally biased region" description="Acidic residues" evidence="1">
    <location>
        <begin position="468"/>
        <end position="481"/>
    </location>
</feature>
<reference evidence="2 3" key="1">
    <citation type="journal article" date="2018" name="Sci. Rep.">
        <title>Comparative genomics provides insights into the lifestyle and reveals functional heterogeneity of dark septate endophytic fungi.</title>
        <authorList>
            <person name="Knapp D.G."/>
            <person name="Nemeth J.B."/>
            <person name="Barry K."/>
            <person name="Hainaut M."/>
            <person name="Henrissat B."/>
            <person name="Johnson J."/>
            <person name="Kuo A."/>
            <person name="Lim J.H.P."/>
            <person name="Lipzen A."/>
            <person name="Nolan M."/>
            <person name="Ohm R.A."/>
            <person name="Tamas L."/>
            <person name="Grigoriev I.V."/>
            <person name="Spatafora J.W."/>
            <person name="Nagy L.G."/>
            <person name="Kovacs G.M."/>
        </authorList>
    </citation>
    <scope>NUCLEOTIDE SEQUENCE [LARGE SCALE GENOMIC DNA]</scope>
    <source>
        <strain evidence="2 3">DSE2036</strain>
    </source>
</reference>
<dbReference type="EMBL" id="KZ805304">
    <property type="protein sequence ID" value="PVI07302.1"/>
    <property type="molecule type" value="Genomic_DNA"/>
</dbReference>
<dbReference type="Proteomes" id="UP000244855">
    <property type="component" value="Unassembled WGS sequence"/>
</dbReference>
<feature type="compositionally biased region" description="Low complexity" evidence="1">
    <location>
        <begin position="274"/>
        <end position="289"/>
    </location>
</feature>
<dbReference type="Gene3D" id="3.30.70.330">
    <property type="match status" value="1"/>
</dbReference>
<feature type="compositionally biased region" description="Basic and acidic residues" evidence="1">
    <location>
        <begin position="248"/>
        <end position="259"/>
    </location>
</feature>
<proteinExistence type="predicted"/>
<feature type="region of interest" description="Disordered" evidence="1">
    <location>
        <begin position="440"/>
        <end position="567"/>
    </location>
</feature>
<evidence type="ECO:0000313" key="3">
    <source>
        <dbReference type="Proteomes" id="UP000244855"/>
    </source>
</evidence>
<protein>
    <submittedName>
        <fullName evidence="2">Uncharacterized protein</fullName>
    </submittedName>
</protein>
<organism evidence="2 3">
    <name type="scientific">Periconia macrospinosa</name>
    <dbReference type="NCBI Taxonomy" id="97972"/>
    <lineage>
        <taxon>Eukaryota</taxon>
        <taxon>Fungi</taxon>
        <taxon>Dikarya</taxon>
        <taxon>Ascomycota</taxon>
        <taxon>Pezizomycotina</taxon>
        <taxon>Dothideomycetes</taxon>
        <taxon>Pleosporomycetidae</taxon>
        <taxon>Pleosporales</taxon>
        <taxon>Massarineae</taxon>
        <taxon>Periconiaceae</taxon>
        <taxon>Periconia</taxon>
    </lineage>
</organism>
<accession>A0A2V1EAX1</accession>
<feature type="compositionally biased region" description="Basic and acidic residues" evidence="1">
    <location>
        <begin position="76"/>
        <end position="90"/>
    </location>
</feature>
<feature type="non-terminal residue" evidence="2">
    <location>
        <position position="1"/>
    </location>
</feature>
<name>A0A2V1EAX1_9PLEO</name>